<feature type="compositionally biased region" description="Low complexity" evidence="1">
    <location>
        <begin position="270"/>
        <end position="283"/>
    </location>
</feature>
<accession>A0ABX0JNT5</accession>
<evidence type="ECO:0000313" key="3">
    <source>
        <dbReference type="EMBL" id="NHN85088.1"/>
    </source>
</evidence>
<evidence type="ECO:0000256" key="2">
    <source>
        <dbReference type="SAM" id="SignalP"/>
    </source>
</evidence>
<keyword evidence="4" id="KW-1185">Reference proteome</keyword>
<reference evidence="3 4" key="1">
    <citation type="journal article" date="2020" name="Int. J. Syst. Evol. Microbiol.">
        <title>Novel acetic acid bacteria from cider fermentations: Acetobacter conturbans sp. nov. and Acetobacter fallax sp. nov.</title>
        <authorList>
            <person name="Sombolestani A.S."/>
            <person name="Cleenwerck I."/>
            <person name="Cnockaert M."/>
            <person name="Borremans W."/>
            <person name="Wieme A.D."/>
            <person name="De Vuyst L."/>
            <person name="Vandamme P."/>
        </authorList>
    </citation>
    <scope>NUCLEOTIDE SEQUENCE [LARGE SCALE GENOMIC DNA]</scope>
    <source>
        <strain evidence="3 4">LMG 30640</strain>
    </source>
</reference>
<feature type="compositionally biased region" description="Low complexity" evidence="1">
    <location>
        <begin position="316"/>
        <end position="338"/>
    </location>
</feature>
<dbReference type="RefSeq" id="WP_173583475.1">
    <property type="nucleotide sequence ID" value="NZ_WOTB01000012.1"/>
</dbReference>
<feature type="signal peptide" evidence="2">
    <location>
        <begin position="1"/>
        <end position="29"/>
    </location>
</feature>
<organism evidence="3 4">
    <name type="scientific">Acetobacter musti</name>
    <dbReference type="NCBI Taxonomy" id="864732"/>
    <lineage>
        <taxon>Bacteria</taxon>
        <taxon>Pseudomonadati</taxon>
        <taxon>Pseudomonadota</taxon>
        <taxon>Alphaproteobacteria</taxon>
        <taxon>Acetobacterales</taxon>
        <taxon>Acetobacteraceae</taxon>
        <taxon>Acetobacter</taxon>
    </lineage>
</organism>
<evidence type="ECO:0000313" key="4">
    <source>
        <dbReference type="Proteomes" id="UP000635278"/>
    </source>
</evidence>
<protein>
    <recommendedName>
        <fullName evidence="5">Lipoprotein</fullName>
    </recommendedName>
</protein>
<feature type="compositionally biased region" description="Low complexity" evidence="1">
    <location>
        <begin position="212"/>
        <end position="237"/>
    </location>
</feature>
<evidence type="ECO:0008006" key="5">
    <source>
        <dbReference type="Google" id="ProtNLM"/>
    </source>
</evidence>
<dbReference type="PROSITE" id="PS51257">
    <property type="entry name" value="PROKAR_LIPOPROTEIN"/>
    <property type="match status" value="1"/>
</dbReference>
<dbReference type="Proteomes" id="UP000635278">
    <property type="component" value="Unassembled WGS sequence"/>
</dbReference>
<keyword evidence="2" id="KW-0732">Signal</keyword>
<feature type="region of interest" description="Disordered" evidence="1">
    <location>
        <begin position="201"/>
        <end position="338"/>
    </location>
</feature>
<dbReference type="EMBL" id="WOTB01000012">
    <property type="protein sequence ID" value="NHN85088.1"/>
    <property type="molecule type" value="Genomic_DNA"/>
</dbReference>
<feature type="chain" id="PRO_5046206741" description="Lipoprotein" evidence="2">
    <location>
        <begin position="30"/>
        <end position="338"/>
    </location>
</feature>
<proteinExistence type="predicted"/>
<comment type="caution">
    <text evidence="3">The sequence shown here is derived from an EMBL/GenBank/DDBJ whole genome shotgun (WGS) entry which is preliminary data.</text>
</comment>
<evidence type="ECO:0000256" key="1">
    <source>
        <dbReference type="SAM" id="MobiDB-lite"/>
    </source>
</evidence>
<sequence>MRRVRNRFSTVASLSRVALLMLGTAGALAACSSDDTVTSFPPYQYSYLSKLQLNVATVQVLDHAAPGTIPGDESGQAPIPPDQALVQVAQDRLVAAGQSGAAVFTVDRASILHQPDGTLSGQMDAHLDISSSTGQQLGVAEAHVTREFKPDLSKGDADSRANLYEMTRQMMQDMNVELEFQIRKNLKDWLVDAGGMPAAGAIETQSLGGPGSSPSSSPADTQTGTGSSVSTGSTAGTDPGSAAPAQVDTTRAPASAVPASATDDTGQAGTASTPAPTSATTPTEPDAIFPSGAPSDDSAGTTPQKRSPAAGYLHLPSSTPATTATPSTTTPSASTTGY</sequence>
<gene>
    <name evidence="3" type="ORF">GOB93_10605</name>
</gene>
<name>A0ABX0JNT5_9PROT</name>